<comment type="caution">
    <text evidence="2">The sequence shown here is derived from an EMBL/GenBank/DDBJ whole genome shotgun (WGS) entry which is preliminary data.</text>
</comment>
<reference evidence="2 3" key="1">
    <citation type="journal article" date="2017" name="Mol. Plant">
        <title>The Genome of Medicinal Plant Macleaya cordata Provides New Insights into Benzylisoquinoline Alkaloids Metabolism.</title>
        <authorList>
            <person name="Liu X."/>
            <person name="Liu Y."/>
            <person name="Huang P."/>
            <person name="Ma Y."/>
            <person name="Qing Z."/>
            <person name="Tang Q."/>
            <person name="Cao H."/>
            <person name="Cheng P."/>
            <person name="Zheng Y."/>
            <person name="Yuan Z."/>
            <person name="Zhou Y."/>
            <person name="Liu J."/>
            <person name="Tang Z."/>
            <person name="Zhuo Y."/>
            <person name="Zhang Y."/>
            <person name="Yu L."/>
            <person name="Huang J."/>
            <person name="Yang P."/>
            <person name="Peng Q."/>
            <person name="Zhang J."/>
            <person name="Jiang W."/>
            <person name="Zhang Z."/>
            <person name="Lin K."/>
            <person name="Ro D.K."/>
            <person name="Chen X."/>
            <person name="Xiong X."/>
            <person name="Shang Y."/>
            <person name="Huang S."/>
            <person name="Zeng J."/>
        </authorList>
    </citation>
    <scope>NUCLEOTIDE SEQUENCE [LARGE SCALE GENOMIC DNA]</scope>
    <source>
        <strain evidence="3">cv. BLH2017</strain>
        <tissue evidence="2">Root</tissue>
    </source>
</reference>
<dbReference type="PANTHER" id="PTHR36617:SF5">
    <property type="entry name" value="OS05G0421675 PROTEIN"/>
    <property type="match status" value="1"/>
</dbReference>
<dbReference type="EMBL" id="MVGT01002520">
    <property type="protein sequence ID" value="OVA07463.1"/>
    <property type="molecule type" value="Genomic_DNA"/>
</dbReference>
<accession>A0A200QAG6</accession>
<keyword evidence="2" id="KW-0695">RNA-directed DNA polymerase</keyword>
<dbReference type="Proteomes" id="UP000195402">
    <property type="component" value="Unassembled WGS sequence"/>
</dbReference>
<sequence length="160" mass="19150">MAEFNKGVVYRIADGKRVRFWLDPWLTNDALLCEKFPNLYQACNSKDDLVADIAGENEDWNLRVSRNRMWDREIREAAELLHLLENFQFSQDPEDTRRWKWEKQGNFSVSSMYDGMMKFTEKGKINKRIWSTLWPAKVSFFIWCVTKKKILTQDMLKRKG</sequence>
<protein>
    <submittedName>
        <fullName evidence="2">Reverse transcriptase zinc-binding domain</fullName>
    </submittedName>
</protein>
<evidence type="ECO:0000259" key="1">
    <source>
        <dbReference type="Pfam" id="PF13966"/>
    </source>
</evidence>
<organism evidence="2 3">
    <name type="scientific">Macleaya cordata</name>
    <name type="common">Five-seeded plume-poppy</name>
    <name type="synonym">Bocconia cordata</name>
    <dbReference type="NCBI Taxonomy" id="56857"/>
    <lineage>
        <taxon>Eukaryota</taxon>
        <taxon>Viridiplantae</taxon>
        <taxon>Streptophyta</taxon>
        <taxon>Embryophyta</taxon>
        <taxon>Tracheophyta</taxon>
        <taxon>Spermatophyta</taxon>
        <taxon>Magnoliopsida</taxon>
        <taxon>Ranunculales</taxon>
        <taxon>Papaveraceae</taxon>
        <taxon>Papaveroideae</taxon>
        <taxon>Macleaya</taxon>
    </lineage>
</organism>
<proteinExistence type="predicted"/>
<dbReference type="PANTHER" id="PTHR36617">
    <property type="entry name" value="PROTEIN, PUTATIVE-RELATED"/>
    <property type="match status" value="1"/>
</dbReference>
<dbReference type="OrthoDB" id="673202at2759"/>
<dbReference type="InterPro" id="IPR026960">
    <property type="entry name" value="RVT-Znf"/>
</dbReference>
<keyword evidence="2" id="KW-0548">Nucleotidyltransferase</keyword>
<evidence type="ECO:0000313" key="2">
    <source>
        <dbReference type="EMBL" id="OVA07463.1"/>
    </source>
</evidence>
<evidence type="ECO:0000313" key="3">
    <source>
        <dbReference type="Proteomes" id="UP000195402"/>
    </source>
</evidence>
<dbReference type="GO" id="GO:0003964">
    <property type="term" value="F:RNA-directed DNA polymerase activity"/>
    <property type="evidence" value="ECO:0007669"/>
    <property type="project" value="UniProtKB-KW"/>
</dbReference>
<dbReference type="AlphaFoldDB" id="A0A200QAG6"/>
<keyword evidence="3" id="KW-1185">Reference proteome</keyword>
<dbReference type="Pfam" id="PF13966">
    <property type="entry name" value="zf-RVT"/>
    <property type="match status" value="1"/>
</dbReference>
<keyword evidence="2" id="KW-0808">Transferase</keyword>
<gene>
    <name evidence="2" type="ORF">BVC80_8779g21</name>
</gene>
<feature type="domain" description="Reverse transcriptase zinc-binding" evidence="1">
    <location>
        <begin position="107"/>
        <end position="159"/>
    </location>
</feature>
<name>A0A200QAG6_MACCD</name>
<dbReference type="InParanoid" id="A0A200QAG6"/>